<dbReference type="AlphaFoldDB" id="A0A5C3Q8L2"/>
<dbReference type="GO" id="GO:0030638">
    <property type="term" value="P:polyketide metabolic process"/>
    <property type="evidence" value="ECO:0007669"/>
    <property type="project" value="InterPro"/>
</dbReference>
<dbReference type="Pfam" id="PF07366">
    <property type="entry name" value="SnoaL"/>
    <property type="match status" value="1"/>
</dbReference>
<dbReference type="EMBL" id="ML178840">
    <property type="protein sequence ID" value="TFK98332.1"/>
    <property type="molecule type" value="Genomic_DNA"/>
</dbReference>
<dbReference type="PANTHER" id="PTHR38436">
    <property type="entry name" value="POLYKETIDE CYCLASE SNOAL-LIKE DOMAIN"/>
    <property type="match status" value="1"/>
</dbReference>
<sequence length="413" mass="45702">MPLPNAQPIMLSQNTYIQPPLSRRGTGPALIVILPSEDSYTLIEKDAKKPLDPDPAYKWAEEGYAVLAYTTVNANSAHVDEAWTLEKVLGEGLDKVLKLKEVDGEEKVGLIVYDPKTAEAISKTTLPEQIKFVVSYGAEFVPSGSLPTLSHVPAGVDTTKSPKGGKVHTYTLTSATECTSPSSAWSFTLPLSTAYHPPSSSLSHTRSLTFIKPIQGGPYFDIEAVWEEHTKYEFETRDVEKTMGTMVREPYVNHVPTMTGGMGREKLTEFYTNHFIPVNPDDTALVPISRTIGVDRIIDEFIFTCTHTRPMPWFLPGVPPTNKKLAVPFVGVVNVRGDRLYHEHIWWDQATALRQAGLLAEFVDWPGDPSPEGKKQKLRLPVAGVECARLLADEMDGESNVMFESGEYGLRDV</sequence>
<dbReference type="Gene3D" id="3.10.450.50">
    <property type="match status" value="1"/>
</dbReference>
<dbReference type="InterPro" id="IPR009959">
    <property type="entry name" value="Cyclase_SnoaL-like"/>
</dbReference>
<evidence type="ECO:0000313" key="1">
    <source>
        <dbReference type="EMBL" id="TFK98332.1"/>
    </source>
</evidence>
<accession>A0A5C3Q8L2</accession>
<dbReference type="Proteomes" id="UP000305067">
    <property type="component" value="Unassembled WGS sequence"/>
</dbReference>
<reference evidence="1 2" key="1">
    <citation type="journal article" date="2019" name="Nat. Ecol. Evol.">
        <title>Megaphylogeny resolves global patterns of mushroom evolution.</title>
        <authorList>
            <person name="Varga T."/>
            <person name="Krizsan K."/>
            <person name="Foldi C."/>
            <person name="Dima B."/>
            <person name="Sanchez-Garcia M."/>
            <person name="Sanchez-Ramirez S."/>
            <person name="Szollosi G.J."/>
            <person name="Szarkandi J.G."/>
            <person name="Papp V."/>
            <person name="Albert L."/>
            <person name="Andreopoulos W."/>
            <person name="Angelini C."/>
            <person name="Antonin V."/>
            <person name="Barry K.W."/>
            <person name="Bougher N.L."/>
            <person name="Buchanan P."/>
            <person name="Buyck B."/>
            <person name="Bense V."/>
            <person name="Catcheside P."/>
            <person name="Chovatia M."/>
            <person name="Cooper J."/>
            <person name="Damon W."/>
            <person name="Desjardin D."/>
            <person name="Finy P."/>
            <person name="Geml J."/>
            <person name="Haridas S."/>
            <person name="Hughes K."/>
            <person name="Justo A."/>
            <person name="Karasinski D."/>
            <person name="Kautmanova I."/>
            <person name="Kiss B."/>
            <person name="Kocsube S."/>
            <person name="Kotiranta H."/>
            <person name="LaButti K.M."/>
            <person name="Lechner B.E."/>
            <person name="Liimatainen K."/>
            <person name="Lipzen A."/>
            <person name="Lukacs Z."/>
            <person name="Mihaltcheva S."/>
            <person name="Morgado L.N."/>
            <person name="Niskanen T."/>
            <person name="Noordeloos M.E."/>
            <person name="Ohm R.A."/>
            <person name="Ortiz-Santana B."/>
            <person name="Ovrebo C."/>
            <person name="Racz N."/>
            <person name="Riley R."/>
            <person name="Savchenko A."/>
            <person name="Shiryaev A."/>
            <person name="Soop K."/>
            <person name="Spirin V."/>
            <person name="Szebenyi C."/>
            <person name="Tomsovsky M."/>
            <person name="Tulloss R.E."/>
            <person name="Uehling J."/>
            <person name="Grigoriev I.V."/>
            <person name="Vagvolgyi C."/>
            <person name="Papp T."/>
            <person name="Martin F.M."/>
            <person name="Miettinen O."/>
            <person name="Hibbett D.S."/>
            <person name="Nagy L.G."/>
        </authorList>
    </citation>
    <scope>NUCLEOTIDE SEQUENCE [LARGE SCALE GENOMIC DNA]</scope>
    <source>
        <strain evidence="1 2">CBS 309.79</strain>
    </source>
</reference>
<dbReference type="InterPro" id="IPR032710">
    <property type="entry name" value="NTF2-like_dom_sf"/>
</dbReference>
<evidence type="ECO:0008006" key="3">
    <source>
        <dbReference type="Google" id="ProtNLM"/>
    </source>
</evidence>
<dbReference type="PANTHER" id="PTHR38436:SF3">
    <property type="entry name" value="CARBOXYMETHYLENEBUTENOLIDASE-RELATED"/>
    <property type="match status" value="1"/>
</dbReference>
<proteinExistence type="predicted"/>
<keyword evidence="2" id="KW-1185">Reference proteome</keyword>
<organism evidence="1 2">
    <name type="scientific">Pterulicium gracile</name>
    <dbReference type="NCBI Taxonomy" id="1884261"/>
    <lineage>
        <taxon>Eukaryota</taxon>
        <taxon>Fungi</taxon>
        <taxon>Dikarya</taxon>
        <taxon>Basidiomycota</taxon>
        <taxon>Agaricomycotina</taxon>
        <taxon>Agaricomycetes</taxon>
        <taxon>Agaricomycetidae</taxon>
        <taxon>Agaricales</taxon>
        <taxon>Pleurotineae</taxon>
        <taxon>Pterulaceae</taxon>
        <taxon>Pterulicium</taxon>
    </lineage>
</organism>
<protein>
    <recommendedName>
        <fullName evidence="3">NTF2-like protein</fullName>
    </recommendedName>
</protein>
<dbReference type="STRING" id="1884261.A0A5C3Q8L2"/>
<gene>
    <name evidence="1" type="ORF">BDV98DRAFT_651162</name>
</gene>
<dbReference type="SUPFAM" id="SSF54427">
    <property type="entry name" value="NTF2-like"/>
    <property type="match status" value="1"/>
</dbReference>
<name>A0A5C3Q8L2_9AGAR</name>
<dbReference type="OrthoDB" id="5440at2759"/>
<evidence type="ECO:0000313" key="2">
    <source>
        <dbReference type="Proteomes" id="UP000305067"/>
    </source>
</evidence>